<dbReference type="Proteomes" id="UP001149074">
    <property type="component" value="Unassembled WGS sequence"/>
</dbReference>
<accession>A0A9W9KL49</accession>
<evidence type="ECO:0000313" key="1">
    <source>
        <dbReference type="EMBL" id="KAJ5110789.1"/>
    </source>
</evidence>
<gene>
    <name evidence="1" type="ORF">N7532_001324</name>
</gene>
<reference evidence="1" key="2">
    <citation type="journal article" date="2023" name="IMA Fungus">
        <title>Comparative genomic study of the Penicillium genus elucidates a diverse pangenome and 15 lateral gene transfer events.</title>
        <authorList>
            <person name="Petersen C."/>
            <person name="Sorensen T."/>
            <person name="Nielsen M.R."/>
            <person name="Sondergaard T.E."/>
            <person name="Sorensen J.L."/>
            <person name="Fitzpatrick D.A."/>
            <person name="Frisvad J.C."/>
            <person name="Nielsen K.L."/>
        </authorList>
    </citation>
    <scope>NUCLEOTIDE SEQUENCE</scope>
    <source>
        <strain evidence="1">IBT 30761</strain>
    </source>
</reference>
<dbReference type="EMBL" id="JAPQKI010000002">
    <property type="protein sequence ID" value="KAJ5110789.1"/>
    <property type="molecule type" value="Genomic_DNA"/>
</dbReference>
<dbReference type="RefSeq" id="XP_056478859.1">
    <property type="nucleotide sequence ID" value="XM_056613818.1"/>
</dbReference>
<evidence type="ECO:0000313" key="2">
    <source>
        <dbReference type="Proteomes" id="UP001149074"/>
    </source>
</evidence>
<organism evidence="1 2">
    <name type="scientific">Penicillium argentinense</name>
    <dbReference type="NCBI Taxonomy" id="1131581"/>
    <lineage>
        <taxon>Eukaryota</taxon>
        <taxon>Fungi</taxon>
        <taxon>Dikarya</taxon>
        <taxon>Ascomycota</taxon>
        <taxon>Pezizomycotina</taxon>
        <taxon>Eurotiomycetes</taxon>
        <taxon>Eurotiomycetidae</taxon>
        <taxon>Eurotiales</taxon>
        <taxon>Aspergillaceae</taxon>
        <taxon>Penicillium</taxon>
    </lineage>
</organism>
<name>A0A9W9KL49_9EURO</name>
<proteinExistence type="predicted"/>
<sequence>MSSGLIIAVHEEFSSVGKDQYRSWFMRSSNQNFSLPISAFRSTFEIAKLDDGTEDITFTLKVFQVEKFDIAIADRVRKMFQGNVLWKITLEGVIPFAFAQNWIARRRGVLRKQDARSRACNGGPELDCSKLNNHAPVTKESRMDPVMPVNHTKSIHI</sequence>
<protein>
    <submittedName>
        <fullName evidence="1">Uncharacterized protein</fullName>
    </submittedName>
</protein>
<comment type="caution">
    <text evidence="1">The sequence shown here is derived from an EMBL/GenBank/DDBJ whole genome shotgun (WGS) entry which is preliminary data.</text>
</comment>
<keyword evidence="2" id="KW-1185">Reference proteome</keyword>
<dbReference type="AlphaFoldDB" id="A0A9W9KL49"/>
<reference evidence="1" key="1">
    <citation type="submission" date="2022-11" db="EMBL/GenBank/DDBJ databases">
        <authorList>
            <person name="Petersen C."/>
        </authorList>
    </citation>
    <scope>NUCLEOTIDE SEQUENCE</scope>
    <source>
        <strain evidence="1">IBT 30761</strain>
    </source>
</reference>
<dbReference type="GeneID" id="81352797"/>